<evidence type="ECO:0000259" key="6">
    <source>
        <dbReference type="Pfam" id="PF00931"/>
    </source>
</evidence>
<organism evidence="8 9">
    <name type="scientific">Acer negundo</name>
    <name type="common">Box elder</name>
    <dbReference type="NCBI Taxonomy" id="4023"/>
    <lineage>
        <taxon>Eukaryota</taxon>
        <taxon>Viridiplantae</taxon>
        <taxon>Streptophyta</taxon>
        <taxon>Embryophyta</taxon>
        <taxon>Tracheophyta</taxon>
        <taxon>Spermatophyta</taxon>
        <taxon>Magnoliopsida</taxon>
        <taxon>eudicotyledons</taxon>
        <taxon>Gunneridae</taxon>
        <taxon>Pentapetalae</taxon>
        <taxon>rosids</taxon>
        <taxon>malvids</taxon>
        <taxon>Sapindales</taxon>
        <taxon>Sapindaceae</taxon>
        <taxon>Hippocastanoideae</taxon>
        <taxon>Acereae</taxon>
        <taxon>Acer</taxon>
    </lineage>
</organism>
<dbReference type="GO" id="GO:0005524">
    <property type="term" value="F:ATP binding"/>
    <property type="evidence" value="ECO:0007669"/>
    <property type="project" value="UniProtKB-KW"/>
</dbReference>
<reference evidence="8" key="2">
    <citation type="submission" date="2023-02" db="EMBL/GenBank/DDBJ databases">
        <authorList>
            <person name="Swenson N.G."/>
            <person name="Wegrzyn J.L."/>
            <person name="Mcevoy S.L."/>
        </authorList>
    </citation>
    <scope>NUCLEOTIDE SEQUENCE</scope>
    <source>
        <strain evidence="8">91603</strain>
        <tissue evidence="8">Leaf</tissue>
    </source>
</reference>
<dbReference type="SUPFAM" id="SSF52540">
    <property type="entry name" value="P-loop containing nucleoside triphosphate hydrolases"/>
    <property type="match status" value="1"/>
</dbReference>
<reference evidence="8" key="1">
    <citation type="journal article" date="2022" name="Plant J.">
        <title>Strategies of tolerance reflected in two North American maple genomes.</title>
        <authorList>
            <person name="McEvoy S.L."/>
            <person name="Sezen U.U."/>
            <person name="Trouern-Trend A."/>
            <person name="McMahon S.M."/>
            <person name="Schaberg P.G."/>
            <person name="Yang J."/>
            <person name="Wegrzyn J.L."/>
            <person name="Swenson N.G."/>
        </authorList>
    </citation>
    <scope>NUCLEOTIDE SEQUENCE</scope>
    <source>
        <strain evidence="8">91603</strain>
    </source>
</reference>
<dbReference type="Pfam" id="PF00931">
    <property type="entry name" value="NB-ARC"/>
    <property type="match status" value="1"/>
</dbReference>
<dbReference type="Gene3D" id="3.80.10.10">
    <property type="entry name" value="Ribonuclease Inhibitor"/>
    <property type="match status" value="1"/>
</dbReference>
<evidence type="ECO:0000313" key="8">
    <source>
        <dbReference type="EMBL" id="KAI9187019.1"/>
    </source>
</evidence>
<accession>A0AAD5J6B2</accession>
<dbReference type="Gene3D" id="1.10.8.430">
    <property type="entry name" value="Helical domain of apoptotic protease-activating factors"/>
    <property type="match status" value="1"/>
</dbReference>
<dbReference type="InterPro" id="IPR042197">
    <property type="entry name" value="Apaf_helical"/>
</dbReference>
<proteinExistence type="inferred from homology"/>
<comment type="caution">
    <text evidence="8">The sequence shown here is derived from an EMBL/GenBank/DDBJ whole genome shotgun (WGS) entry which is preliminary data.</text>
</comment>
<dbReference type="InterPro" id="IPR058922">
    <property type="entry name" value="WHD_DRP"/>
</dbReference>
<evidence type="ECO:0000256" key="3">
    <source>
        <dbReference type="ARBA" id="ARBA00022741"/>
    </source>
</evidence>
<dbReference type="GO" id="GO:0043531">
    <property type="term" value="F:ADP binding"/>
    <property type="evidence" value="ECO:0007669"/>
    <property type="project" value="InterPro"/>
</dbReference>
<dbReference type="InterPro" id="IPR002182">
    <property type="entry name" value="NB-ARC"/>
</dbReference>
<feature type="domain" description="NB-ARC" evidence="6">
    <location>
        <begin position="50"/>
        <end position="147"/>
    </location>
</feature>
<evidence type="ECO:0000256" key="4">
    <source>
        <dbReference type="ARBA" id="ARBA00022821"/>
    </source>
</evidence>
<dbReference type="SUPFAM" id="SSF52058">
    <property type="entry name" value="L domain-like"/>
    <property type="match status" value="1"/>
</dbReference>
<dbReference type="PRINTS" id="PR00364">
    <property type="entry name" value="DISEASERSIST"/>
</dbReference>
<evidence type="ECO:0000256" key="1">
    <source>
        <dbReference type="ARBA" id="ARBA00008894"/>
    </source>
</evidence>
<feature type="domain" description="Disease resistance protein winged helix" evidence="7">
    <location>
        <begin position="238"/>
        <end position="305"/>
    </location>
</feature>
<evidence type="ECO:0008006" key="10">
    <source>
        <dbReference type="Google" id="ProtNLM"/>
    </source>
</evidence>
<dbReference type="InterPro" id="IPR032675">
    <property type="entry name" value="LRR_dom_sf"/>
</dbReference>
<evidence type="ECO:0000256" key="5">
    <source>
        <dbReference type="ARBA" id="ARBA00022840"/>
    </source>
</evidence>
<dbReference type="InterPro" id="IPR050905">
    <property type="entry name" value="Plant_NBS-LRR"/>
</dbReference>
<name>A0AAD5J6B2_ACENE</name>
<comment type="similarity">
    <text evidence="1">Belongs to the disease resistance NB-LRR family.</text>
</comment>
<dbReference type="Pfam" id="PF23559">
    <property type="entry name" value="WHD_DRP"/>
    <property type="match status" value="1"/>
</dbReference>
<keyword evidence="9" id="KW-1185">Reference proteome</keyword>
<keyword evidence="2" id="KW-0677">Repeat</keyword>
<keyword evidence="5" id="KW-0067">ATP-binding</keyword>
<gene>
    <name evidence="8" type="ORF">LWI28_023454</name>
</gene>
<dbReference type="InterPro" id="IPR001611">
    <property type="entry name" value="Leu-rich_rpt"/>
</dbReference>
<evidence type="ECO:0000313" key="9">
    <source>
        <dbReference type="Proteomes" id="UP001064489"/>
    </source>
</evidence>
<keyword evidence="4" id="KW-0611">Plant defense</keyword>
<evidence type="ECO:0000256" key="2">
    <source>
        <dbReference type="ARBA" id="ARBA00022737"/>
    </source>
</evidence>
<dbReference type="EMBL" id="JAJSOW010000100">
    <property type="protein sequence ID" value="KAI9187019.1"/>
    <property type="molecule type" value="Genomic_DNA"/>
</dbReference>
<dbReference type="PANTHER" id="PTHR33463:SF187">
    <property type="entry name" value="AND NB-ARC DOMAIN DISEASE RESISTANCE PROTEIN, PUTATIVE-RELATED"/>
    <property type="match status" value="1"/>
</dbReference>
<dbReference type="GO" id="GO:0006952">
    <property type="term" value="P:defense response"/>
    <property type="evidence" value="ECO:0007669"/>
    <property type="project" value="UniProtKB-KW"/>
</dbReference>
<evidence type="ECO:0000259" key="7">
    <source>
        <dbReference type="Pfam" id="PF23559"/>
    </source>
</evidence>
<dbReference type="PROSITE" id="PS51450">
    <property type="entry name" value="LRR"/>
    <property type="match status" value="1"/>
</dbReference>
<keyword evidence="3" id="KW-0547">Nucleotide-binding</keyword>
<dbReference type="AlphaFoldDB" id="A0AAD5J6B2"/>
<sequence length="596" mass="68126">MCTAWKTSCGKASVVELQEKGKFSDGLLVNALPSILQIPTAPMGRGVTVERNMGMIWESLVNDEVQKFSVFGMGGVGKTTIMHHINNQLMGMTGNFDNVIWVTFSKAFSVVRLQNEIAASMNLDLSDYMDETRRASKLYAMLTQMKSINYKIIKSVYKDGLRPVKVELLSKEEALDLFMSKVAPQFVLPPEVLEIAELVARKCTGLPLAIVTVAGSMKGVEDIHEWRYASREIANWTEEHKIPRQELIGYWIAEGLITERICEQAATDKGHTILNKLENTCLLEGYTNCSSEKWAKVHDVIREMALKTHAYWKSLRVLDLSYTRIESLPESISLLANLSELSLDHCVDLSHVPSLEKLKALRKLKLGYTKILELPPGIEELINLKILDLYHTHRLEMLLRGKLAHLSQLKCLRIDRSDIKEFNNYVRSQQWQELTNYRLLLGDDADVESYTIGKEVWVINRHLMSGGGDFLIIPNNILDFKLIRCHDIRSLTEISSLQNARDLKTCYVEYCVGIESIFHSLSSQEEQHYIPKSLENLILPDLPFLRVAFRGVVPPYCTHSNLKKLIIYHSANLRNSWKMILQKEMEFQYILFLFSI</sequence>
<dbReference type="PANTHER" id="PTHR33463">
    <property type="entry name" value="NB-ARC DOMAIN-CONTAINING PROTEIN-RELATED"/>
    <property type="match status" value="1"/>
</dbReference>
<dbReference type="Gene3D" id="3.40.50.300">
    <property type="entry name" value="P-loop containing nucleotide triphosphate hydrolases"/>
    <property type="match status" value="1"/>
</dbReference>
<protein>
    <recommendedName>
        <fullName evidence="10">NB-ARC domain-containing protein</fullName>
    </recommendedName>
</protein>
<dbReference type="InterPro" id="IPR027417">
    <property type="entry name" value="P-loop_NTPase"/>
</dbReference>
<dbReference type="Proteomes" id="UP001064489">
    <property type="component" value="Chromosome 3"/>
</dbReference>